<evidence type="ECO:0000313" key="1">
    <source>
        <dbReference type="EMBL" id="MBA4451639.1"/>
    </source>
</evidence>
<protein>
    <submittedName>
        <fullName evidence="1">Uncharacterized protein</fullName>
    </submittedName>
</protein>
<dbReference type="Proteomes" id="UP000559653">
    <property type="component" value="Unassembled WGS sequence"/>
</dbReference>
<gene>
    <name evidence="1" type="ORF">H2B03_00450</name>
</gene>
<evidence type="ECO:0000313" key="2">
    <source>
        <dbReference type="Proteomes" id="UP000559653"/>
    </source>
</evidence>
<accession>A0AC60VW74</accession>
<proteinExistence type="predicted"/>
<comment type="caution">
    <text evidence="1">The sequence shown here is derived from an EMBL/GenBank/DDBJ whole genome shotgun (WGS) entry which is preliminary data.</text>
</comment>
<dbReference type="EMBL" id="JACEMZ010000001">
    <property type="protein sequence ID" value="MBA4451639.1"/>
    <property type="molecule type" value="Genomic_DNA"/>
</dbReference>
<sequence length="203" mass="23325">MLDKNPNQVFDKDLLEIKNKFSEKNLNFILSSNPFFKTEFLNKLVESADVPVVFLDFDLLYSGYVNSGIIKKNEKLEILVSNGETFIDDIKEIIRKIESKKSLIILDTLNGLYNMFDELEYVRFINSAIMLLSSVAKYSNSLIVITAMTRKNESNEYILSPTGRHLFRSKNAGFYNLITSELGLVLNVLDKTEENVRSFNIIK</sequence>
<organism evidence="1 2">
    <name type="scientific">Candidatus Nitrosomaritimum aestuariumsis</name>
    <dbReference type="NCBI Taxonomy" id="3342354"/>
    <lineage>
        <taxon>Archaea</taxon>
        <taxon>Nitrososphaerota</taxon>
        <taxon>Nitrososphaeria</taxon>
        <taxon>Nitrosopumilales</taxon>
        <taxon>Nitrosopumilaceae</taxon>
        <taxon>Candidatus Nitrosomaritimum</taxon>
    </lineage>
</organism>
<name>A0AC60VW74_9ARCH</name>
<reference evidence="1 2" key="1">
    <citation type="journal article" date="2020" name="Appl. Environ. Microbiol.">
        <title>Genomic Characteristics of a Novel Species of Ammonia-Oxidizing Archaea from the Jiulong River Estuary.</title>
        <authorList>
            <person name="Zou D."/>
            <person name="Wan R."/>
            <person name="Han L."/>
            <person name="Xu M.N."/>
            <person name="Liu Y."/>
            <person name="Liu H."/>
            <person name="Kao S.J."/>
            <person name="Li M."/>
        </authorList>
    </citation>
    <scope>NUCLEOTIDE SEQUENCE [LARGE SCALE GENOMIC DNA]</scope>
    <source>
        <strain evidence="1">W1bin1</strain>
    </source>
</reference>